<protein>
    <recommendedName>
        <fullName evidence="1">ESAT-6-like protein</fullName>
    </recommendedName>
</protein>
<proteinExistence type="inferred from homology"/>
<name>A0A0D0W038_9ACTN</name>
<sequence length="100" mass="10823">MSNYRFSFTQADATLTDMNGINGRITSALAEMEGNVERTLAEWTGAAQEQYQVSKAAWNAAAAQMTVALDSARQTLLSIADNYGTTEQNAAKIWNDVRGG</sequence>
<comment type="similarity">
    <text evidence="1">Belongs to the WXG100 family.</text>
</comment>
<reference evidence="2 3" key="1">
    <citation type="submission" date="2015-01" db="EMBL/GenBank/DDBJ databases">
        <title>Sequencing and annotation of Micromonospora carbonacea strain JXNU-1 genome.</title>
        <authorList>
            <person name="Long Z."/>
            <person name="Huang Y."/>
            <person name="Jiang Y."/>
        </authorList>
    </citation>
    <scope>NUCLEOTIDE SEQUENCE [LARGE SCALE GENOMIC DNA]</scope>
    <source>
        <strain evidence="2 3">JXNU-1</strain>
    </source>
</reference>
<dbReference type="InterPro" id="IPR010310">
    <property type="entry name" value="T7SS_ESAT-6-like"/>
</dbReference>
<comment type="caution">
    <text evidence="2">The sequence shown here is derived from an EMBL/GenBank/DDBJ whole genome shotgun (WGS) entry which is preliminary data.</text>
</comment>
<keyword evidence="3" id="KW-1185">Reference proteome</keyword>
<dbReference type="AlphaFoldDB" id="A0A0D0W038"/>
<dbReference type="SUPFAM" id="SSF140453">
    <property type="entry name" value="EsxAB dimer-like"/>
    <property type="match status" value="1"/>
</dbReference>
<evidence type="ECO:0000313" key="3">
    <source>
        <dbReference type="Proteomes" id="UP000032254"/>
    </source>
</evidence>
<dbReference type="OrthoDB" id="3387628at2"/>
<dbReference type="Proteomes" id="UP000032254">
    <property type="component" value="Unassembled WGS sequence"/>
</dbReference>
<evidence type="ECO:0000256" key="1">
    <source>
        <dbReference type="RuleBase" id="RU362001"/>
    </source>
</evidence>
<dbReference type="GeneID" id="301305111"/>
<dbReference type="Gene3D" id="1.10.287.1060">
    <property type="entry name" value="ESAT-6-like"/>
    <property type="match status" value="1"/>
</dbReference>
<dbReference type="InterPro" id="IPR036689">
    <property type="entry name" value="ESAT-6-like_sf"/>
</dbReference>
<gene>
    <name evidence="2" type="ORF">TK50_13390</name>
</gene>
<dbReference type="Pfam" id="PF06013">
    <property type="entry name" value="WXG100"/>
    <property type="match status" value="1"/>
</dbReference>
<accession>A0A0D0W038</accession>
<evidence type="ECO:0000313" key="2">
    <source>
        <dbReference type="EMBL" id="KIR66183.1"/>
    </source>
</evidence>
<dbReference type="NCBIfam" id="TIGR03930">
    <property type="entry name" value="WXG100_ESAT6"/>
    <property type="match status" value="1"/>
</dbReference>
<dbReference type="EMBL" id="JXSX01000001">
    <property type="protein sequence ID" value="KIR66183.1"/>
    <property type="molecule type" value="Genomic_DNA"/>
</dbReference>
<organism evidence="2 3">
    <name type="scientific">Micromonospora haikouensis</name>
    <dbReference type="NCBI Taxonomy" id="686309"/>
    <lineage>
        <taxon>Bacteria</taxon>
        <taxon>Bacillati</taxon>
        <taxon>Actinomycetota</taxon>
        <taxon>Actinomycetes</taxon>
        <taxon>Micromonosporales</taxon>
        <taxon>Micromonosporaceae</taxon>
        <taxon>Micromonospora</taxon>
    </lineage>
</organism>
<dbReference type="PATRIC" id="fig|47853.6.peg.2830"/>
<dbReference type="RefSeq" id="WP_043963044.1">
    <property type="nucleotide sequence ID" value="NZ_JBEZEN010000049.1"/>
</dbReference>